<name>A0A8H6K4Q1_9PEZI</name>
<keyword evidence="2" id="KW-1185">Reference proteome</keyword>
<comment type="caution">
    <text evidence="1">The sequence shown here is derived from an EMBL/GenBank/DDBJ whole genome shotgun (WGS) entry which is preliminary data.</text>
</comment>
<dbReference type="EMBL" id="WIGM01000452">
    <property type="protein sequence ID" value="KAF6824819.1"/>
    <property type="molecule type" value="Genomic_DNA"/>
</dbReference>
<evidence type="ECO:0000313" key="1">
    <source>
        <dbReference type="EMBL" id="KAF6824819.1"/>
    </source>
</evidence>
<sequence>MAQVPPNDSLGSFQQGSVDAGFGEGLGQQPTYPGYQHQGFDRESYSGFLVRTVPRLIIVDRGRVTSHNTEFEACLVDEDEDEIEVCQLTETAEVAIVDLDDEYRVKRIEFFKTDEEKLTHDGGLEEFYAKVEKAKSEAAKVVLPK</sequence>
<dbReference type="Proteomes" id="UP000639643">
    <property type="component" value="Unassembled WGS sequence"/>
</dbReference>
<dbReference type="AlphaFoldDB" id="A0A8H6K4Q1"/>
<gene>
    <name evidence="1" type="ORF">CMUS01_10087</name>
</gene>
<proteinExistence type="predicted"/>
<protein>
    <submittedName>
        <fullName evidence="1">Uncharacterized protein</fullName>
    </submittedName>
</protein>
<reference evidence="1" key="1">
    <citation type="journal article" date="2020" name="Phytopathology">
        <title>Genome Sequence Resources of Colletotrichum truncatum, C. plurivorum, C. musicola, and C. sojae: Four Species Pathogenic to Soybean (Glycine max).</title>
        <authorList>
            <person name="Rogerio F."/>
            <person name="Boufleur T.R."/>
            <person name="Ciampi-Guillardi M."/>
            <person name="Sukno S.A."/>
            <person name="Thon M.R."/>
            <person name="Massola Junior N.S."/>
            <person name="Baroncelli R."/>
        </authorList>
    </citation>
    <scope>NUCLEOTIDE SEQUENCE</scope>
    <source>
        <strain evidence="1">LFN0074</strain>
    </source>
</reference>
<organism evidence="1 2">
    <name type="scientific">Colletotrichum musicola</name>
    <dbReference type="NCBI Taxonomy" id="2175873"/>
    <lineage>
        <taxon>Eukaryota</taxon>
        <taxon>Fungi</taxon>
        <taxon>Dikarya</taxon>
        <taxon>Ascomycota</taxon>
        <taxon>Pezizomycotina</taxon>
        <taxon>Sordariomycetes</taxon>
        <taxon>Hypocreomycetidae</taxon>
        <taxon>Glomerellales</taxon>
        <taxon>Glomerellaceae</taxon>
        <taxon>Colletotrichum</taxon>
        <taxon>Colletotrichum orchidearum species complex</taxon>
    </lineage>
</organism>
<evidence type="ECO:0000313" key="2">
    <source>
        <dbReference type="Proteomes" id="UP000639643"/>
    </source>
</evidence>
<dbReference type="OrthoDB" id="4806180at2759"/>
<accession>A0A8H6K4Q1</accession>